<comment type="caution">
    <text evidence="1">The sequence shown here is derived from an EMBL/GenBank/DDBJ whole genome shotgun (WGS) entry which is preliminary data.</text>
</comment>
<reference evidence="1 2" key="1">
    <citation type="submission" date="2020-10" db="EMBL/GenBank/DDBJ databases">
        <title>Connecting structure to function with the recovery of over 1000 high-quality activated sludge metagenome-assembled genomes encoding full-length rRNA genes using long-read sequencing.</title>
        <authorList>
            <person name="Singleton C.M."/>
            <person name="Petriglieri F."/>
            <person name="Kristensen J.M."/>
            <person name="Kirkegaard R.H."/>
            <person name="Michaelsen T.Y."/>
            <person name="Andersen M.H."/>
            <person name="Karst S.M."/>
            <person name="Dueholm M.S."/>
            <person name="Nielsen P.H."/>
            <person name="Albertsen M."/>
        </authorList>
    </citation>
    <scope>NUCLEOTIDE SEQUENCE [LARGE SCALE GENOMIC DNA]</scope>
    <source>
        <strain evidence="1">EsbW_18-Q3-R4-48_BATAC.463</strain>
    </source>
</reference>
<sequence length="105" mass="11786">MKNARPQESGTSAGTAPFYIDNPRERRLLAVLLQRGETSRHDLDGLIGAENSPDVVMRMRRKFGLDLDMEKRKFVDRDGQQVRIGFYSLSAADHPKAIAALKCRG</sequence>
<organism evidence="1 2">
    <name type="scientific">Candidatus Dechloromonas phosphorivorans</name>
    <dbReference type="NCBI Taxonomy" id="2899244"/>
    <lineage>
        <taxon>Bacteria</taxon>
        <taxon>Pseudomonadati</taxon>
        <taxon>Pseudomonadota</taxon>
        <taxon>Betaproteobacteria</taxon>
        <taxon>Rhodocyclales</taxon>
        <taxon>Azonexaceae</taxon>
        <taxon>Dechloromonas</taxon>
    </lineage>
</organism>
<protein>
    <submittedName>
        <fullName evidence="1">Uncharacterized protein</fullName>
    </submittedName>
</protein>
<proteinExistence type="predicted"/>
<gene>
    <name evidence="1" type="ORF">IPJ38_22325</name>
</gene>
<name>A0A935KET7_9RHOO</name>
<evidence type="ECO:0000313" key="2">
    <source>
        <dbReference type="Proteomes" id="UP000739411"/>
    </source>
</evidence>
<dbReference type="AlphaFoldDB" id="A0A935KET7"/>
<dbReference type="EMBL" id="JADJMS010000052">
    <property type="protein sequence ID" value="MBK7417416.1"/>
    <property type="molecule type" value="Genomic_DNA"/>
</dbReference>
<evidence type="ECO:0000313" key="1">
    <source>
        <dbReference type="EMBL" id="MBK7417416.1"/>
    </source>
</evidence>
<dbReference type="Proteomes" id="UP000739411">
    <property type="component" value="Unassembled WGS sequence"/>
</dbReference>
<accession>A0A935KET7</accession>